<keyword evidence="2" id="KW-1185">Reference proteome</keyword>
<gene>
    <name evidence="1" type="ORF">FHU38_004427</name>
</gene>
<proteinExistence type="predicted"/>
<dbReference type="EMBL" id="JAAOYM010000001">
    <property type="protein sequence ID" value="NIJ14083.1"/>
    <property type="molecule type" value="Genomic_DNA"/>
</dbReference>
<reference evidence="1 2" key="1">
    <citation type="submission" date="2020-03" db="EMBL/GenBank/DDBJ databases">
        <title>Sequencing the genomes of 1000 actinobacteria strains.</title>
        <authorList>
            <person name="Klenk H.-P."/>
        </authorList>
    </citation>
    <scope>NUCLEOTIDE SEQUENCE [LARGE SCALE GENOMIC DNA]</scope>
    <source>
        <strain evidence="1 2">DSM 45685</strain>
    </source>
</reference>
<evidence type="ECO:0000313" key="1">
    <source>
        <dbReference type="EMBL" id="NIJ14083.1"/>
    </source>
</evidence>
<dbReference type="Proteomes" id="UP000545493">
    <property type="component" value="Unassembled WGS sequence"/>
</dbReference>
<evidence type="ECO:0000313" key="2">
    <source>
        <dbReference type="Proteomes" id="UP000545493"/>
    </source>
</evidence>
<accession>A0A7X5UUR0</accession>
<comment type="caution">
    <text evidence="1">The sequence shown here is derived from an EMBL/GenBank/DDBJ whole genome shotgun (WGS) entry which is preliminary data.</text>
</comment>
<sequence>MDARPALSWGLKLGLLSVMDQTSITGDGVA</sequence>
<name>A0A7X5UUR0_9PSEU</name>
<protein>
    <submittedName>
        <fullName evidence="1">Uncharacterized protein</fullName>
    </submittedName>
</protein>
<organism evidence="1 2">
    <name type="scientific">Saccharomonospora amisosensis</name>
    <dbReference type="NCBI Taxonomy" id="1128677"/>
    <lineage>
        <taxon>Bacteria</taxon>
        <taxon>Bacillati</taxon>
        <taxon>Actinomycetota</taxon>
        <taxon>Actinomycetes</taxon>
        <taxon>Pseudonocardiales</taxon>
        <taxon>Pseudonocardiaceae</taxon>
        <taxon>Saccharomonospora</taxon>
    </lineage>
</organism>
<dbReference type="AlphaFoldDB" id="A0A7X5UUR0"/>